<evidence type="ECO:0000313" key="8">
    <source>
        <dbReference type="EMBL" id="BBD73190.1"/>
    </source>
</evidence>
<dbReference type="EMBL" id="BMQS01000019">
    <property type="protein sequence ID" value="GGU01397.1"/>
    <property type="molecule type" value="Genomic_DNA"/>
</dbReference>
<evidence type="ECO:0000256" key="2">
    <source>
        <dbReference type="ARBA" id="ARBA00009173"/>
    </source>
</evidence>
<dbReference type="Proteomes" id="UP000616143">
    <property type="component" value="Unassembled WGS sequence"/>
</dbReference>
<organism evidence="8 10">
    <name type="scientific">Sulfodiicoccus acidiphilus</name>
    <dbReference type="NCBI Taxonomy" id="1670455"/>
    <lineage>
        <taxon>Archaea</taxon>
        <taxon>Thermoproteota</taxon>
        <taxon>Thermoprotei</taxon>
        <taxon>Sulfolobales</taxon>
        <taxon>Sulfolobaceae</taxon>
        <taxon>Sulfodiicoccus</taxon>
    </lineage>
</organism>
<evidence type="ECO:0000313" key="9">
    <source>
        <dbReference type="EMBL" id="GGU01397.1"/>
    </source>
</evidence>
<keyword evidence="3" id="KW-0004">4Fe-4S</keyword>
<evidence type="ECO:0000259" key="7">
    <source>
        <dbReference type="Pfam" id="PF01058"/>
    </source>
</evidence>
<dbReference type="GO" id="GO:0046872">
    <property type="term" value="F:metal ion binding"/>
    <property type="evidence" value="ECO:0007669"/>
    <property type="project" value="UniProtKB-KW"/>
</dbReference>
<dbReference type="GeneID" id="38667081"/>
<evidence type="ECO:0000256" key="4">
    <source>
        <dbReference type="ARBA" id="ARBA00022723"/>
    </source>
</evidence>
<keyword evidence="4" id="KW-0479">Metal-binding</keyword>
<dbReference type="PANTHER" id="PTHR42989">
    <property type="entry name" value="HYDROGENASE-4 COMPONENT I"/>
    <property type="match status" value="1"/>
</dbReference>
<dbReference type="KEGG" id="sacd:HS1genome_1579"/>
<reference evidence="8" key="3">
    <citation type="journal article" date="2019" name="BMC Res. Notes">
        <title>Complete genome sequence of the Sulfodiicoccus acidiphilus strain HS-1T, the first crenarchaeon that lacks polB3, isolated from an acidic hot spring in Ohwaku-dani, Hakone, Japan.</title>
        <authorList>
            <person name="Sakai H.D."/>
            <person name="Kurosawa N."/>
        </authorList>
    </citation>
    <scope>NUCLEOTIDE SEQUENCE</scope>
    <source>
        <strain evidence="8">HS-1</strain>
    </source>
</reference>
<comment type="cofactor">
    <cofactor evidence="1">
        <name>[4Fe-4S] cluster</name>
        <dbReference type="ChEBI" id="CHEBI:49883"/>
    </cofactor>
</comment>
<evidence type="ECO:0000256" key="6">
    <source>
        <dbReference type="ARBA" id="ARBA00023014"/>
    </source>
</evidence>
<keyword evidence="6" id="KW-0411">Iron-sulfur</keyword>
<gene>
    <name evidence="9" type="ORF">GCM10007116_18240</name>
    <name evidence="8" type="ORF">HS1genome_1579</name>
</gene>
<comment type="similarity">
    <text evidence="2">Belongs to the complex I 20 kDa subunit family.</text>
</comment>
<dbReference type="GO" id="GO:0051539">
    <property type="term" value="F:4 iron, 4 sulfur cluster binding"/>
    <property type="evidence" value="ECO:0007669"/>
    <property type="project" value="UniProtKB-KW"/>
</dbReference>
<reference evidence="9" key="1">
    <citation type="journal article" date="2014" name="Int. J. Syst. Evol. Microbiol.">
        <title>Complete genome sequence of Corynebacterium casei LMG S-19264T (=DSM 44701T), isolated from a smear-ripened cheese.</title>
        <authorList>
            <consortium name="US DOE Joint Genome Institute (JGI-PGF)"/>
            <person name="Walter F."/>
            <person name="Albersmeier A."/>
            <person name="Kalinowski J."/>
            <person name="Ruckert C."/>
        </authorList>
    </citation>
    <scope>NUCLEOTIDE SEQUENCE</scope>
    <source>
        <strain evidence="9">JCM 31740</strain>
    </source>
</reference>
<evidence type="ECO:0000256" key="1">
    <source>
        <dbReference type="ARBA" id="ARBA00001966"/>
    </source>
</evidence>
<protein>
    <recommendedName>
        <fullName evidence="7">NADH:ubiquinone oxidoreductase-like 20kDa subunit domain-containing protein</fullName>
    </recommendedName>
</protein>
<dbReference type="EMBL" id="AP018553">
    <property type="protein sequence ID" value="BBD73190.1"/>
    <property type="molecule type" value="Genomic_DNA"/>
</dbReference>
<dbReference type="Gene3D" id="3.40.50.12280">
    <property type="match status" value="1"/>
</dbReference>
<proteinExistence type="inferred from homology"/>
<dbReference type="Pfam" id="PF01058">
    <property type="entry name" value="Oxidored_q6"/>
    <property type="match status" value="1"/>
</dbReference>
<reference evidence="10" key="2">
    <citation type="submission" date="2018-04" db="EMBL/GenBank/DDBJ databases">
        <title>Complete genome sequence of Sulfodiicoccus acidiphilus strain HS-1.</title>
        <authorList>
            <person name="Sakai H.D."/>
            <person name="Kurosawa N."/>
        </authorList>
    </citation>
    <scope>NUCLEOTIDE SEQUENCE [LARGE SCALE GENOMIC DNA]</scope>
    <source>
        <strain evidence="10">HS-1</strain>
    </source>
</reference>
<reference evidence="9" key="4">
    <citation type="submission" date="2020-09" db="EMBL/GenBank/DDBJ databases">
        <authorList>
            <person name="Sun Q."/>
            <person name="Ohkuma M."/>
        </authorList>
    </citation>
    <scope>NUCLEOTIDE SEQUENCE</scope>
    <source>
        <strain evidence="9">JCM 31740</strain>
    </source>
</reference>
<name>A0A348B4T8_9CREN</name>
<dbReference type="Proteomes" id="UP000276741">
    <property type="component" value="Chromosome"/>
</dbReference>
<feature type="domain" description="NADH:ubiquinone oxidoreductase-like 20kDa subunit" evidence="7">
    <location>
        <begin position="94"/>
        <end position="196"/>
    </location>
</feature>
<dbReference type="InterPro" id="IPR006137">
    <property type="entry name" value="NADH_UbQ_OxRdtase-like_20kDa"/>
</dbReference>
<sequence>MSWFLRGVRRGVRTEKEPENNATWPSQLEVKGEFSGCPTRAIREGKWEPGKCVFCRRCEPNLVPTGNTVQPEVKTTNSLFRKSLHVFPVDVGSCGGCNVELKLLFSPQYDATRFGIFLVNTPRHADALLLMGVMVEGMEGPLREALDAMPEPKVVVLIGACAASGGVLGRPPEVNAHVVVPGCPPTPASIIQALRRLKGDV</sequence>
<dbReference type="SUPFAM" id="SSF56770">
    <property type="entry name" value="HydA/Nqo6-like"/>
    <property type="match status" value="1"/>
</dbReference>
<evidence type="ECO:0000256" key="3">
    <source>
        <dbReference type="ARBA" id="ARBA00022485"/>
    </source>
</evidence>
<accession>A0A348B4T8</accession>
<dbReference type="AlphaFoldDB" id="A0A348B4T8"/>
<evidence type="ECO:0000256" key="5">
    <source>
        <dbReference type="ARBA" id="ARBA00023004"/>
    </source>
</evidence>
<evidence type="ECO:0000313" key="10">
    <source>
        <dbReference type="Proteomes" id="UP000276741"/>
    </source>
</evidence>
<dbReference type="RefSeq" id="WP_229768248.1">
    <property type="nucleotide sequence ID" value="NZ_AP018553.1"/>
</dbReference>
<keyword evidence="5" id="KW-0408">Iron</keyword>
<dbReference type="PANTHER" id="PTHR42989:SF1">
    <property type="entry name" value="FORMATE HYDROGENLYASE SUBUNIT 7-RELATED"/>
    <property type="match status" value="1"/>
</dbReference>
<dbReference type="InterPro" id="IPR052375">
    <property type="entry name" value="Complex_I_20kDa-like"/>
</dbReference>
<keyword evidence="10" id="KW-1185">Reference proteome</keyword>